<evidence type="ECO:0000313" key="1">
    <source>
        <dbReference type="EnsemblMetazoa" id="RPRC012873-PA"/>
    </source>
</evidence>
<dbReference type="HOGENOM" id="CLU_2944561_0_0_1"/>
<reference evidence="1" key="1">
    <citation type="submission" date="2015-05" db="UniProtKB">
        <authorList>
            <consortium name="EnsemblMetazoa"/>
        </authorList>
    </citation>
    <scope>IDENTIFICATION</scope>
</reference>
<dbReference type="EnsemblMetazoa" id="RPRC012873-RA">
    <property type="protein sequence ID" value="RPRC012873-PA"/>
    <property type="gene ID" value="RPRC012873"/>
</dbReference>
<dbReference type="Proteomes" id="UP000015103">
    <property type="component" value="Unassembled WGS sequence"/>
</dbReference>
<name>T1I9A1_RHOPR</name>
<dbReference type="InParanoid" id="T1I9A1"/>
<accession>T1I9A1</accession>
<organism evidence="1 2">
    <name type="scientific">Rhodnius prolixus</name>
    <name type="common">Triatomid bug</name>
    <dbReference type="NCBI Taxonomy" id="13249"/>
    <lineage>
        <taxon>Eukaryota</taxon>
        <taxon>Metazoa</taxon>
        <taxon>Ecdysozoa</taxon>
        <taxon>Arthropoda</taxon>
        <taxon>Hexapoda</taxon>
        <taxon>Insecta</taxon>
        <taxon>Pterygota</taxon>
        <taxon>Neoptera</taxon>
        <taxon>Paraneoptera</taxon>
        <taxon>Hemiptera</taxon>
        <taxon>Heteroptera</taxon>
        <taxon>Panheteroptera</taxon>
        <taxon>Cimicomorpha</taxon>
        <taxon>Reduviidae</taxon>
        <taxon>Triatominae</taxon>
        <taxon>Rhodnius</taxon>
    </lineage>
</organism>
<keyword evidence="2" id="KW-1185">Reference proteome</keyword>
<dbReference type="AlphaFoldDB" id="T1I9A1"/>
<evidence type="ECO:0000313" key="2">
    <source>
        <dbReference type="Proteomes" id="UP000015103"/>
    </source>
</evidence>
<dbReference type="EMBL" id="ACPB03043165">
    <property type="status" value="NOT_ANNOTATED_CDS"/>
    <property type="molecule type" value="Genomic_DNA"/>
</dbReference>
<protein>
    <submittedName>
        <fullName evidence="1">Uncharacterized protein</fullName>
    </submittedName>
</protein>
<proteinExistence type="predicted"/>
<dbReference type="VEuPathDB" id="VectorBase:RPRC012873"/>
<sequence>MCAVKNVMCLWMVVFGYGKTRSYGEAAKHVDIHNDKTIGETGREAALSGDGCYGNSSTAI</sequence>